<dbReference type="InterPro" id="IPR036271">
    <property type="entry name" value="Tet_transcr_reg_TetR-rel_C_sf"/>
</dbReference>
<sequence>MEMGAGGSRSGRRAATLSPQRTVGASLGLPERDGTGRFTFRALGARPGAGPTAVYRHFRDKDDLLLAVADELLARALDAFEPSADRQETLHSPFPRMREVHPAHPRTAAPATVRTTRRPAGMRAVGIIPGAPAEAGFGPGRAAYHCRALVGFAPSWSCRRNVTHAAPDARTRAGDASFRGHEYALASAHRHPRLAAAAPCLPKAEGPDDGHFALAPDPTPEAVAARAGAAGGRTSD</sequence>
<dbReference type="InterPro" id="IPR009057">
    <property type="entry name" value="Homeodomain-like_sf"/>
</dbReference>
<gene>
    <name evidence="5" type="ORF">GCM10009564_03700</name>
</gene>
<dbReference type="EMBL" id="BAAAHU010000002">
    <property type="protein sequence ID" value="GAA1003599.1"/>
    <property type="molecule type" value="Genomic_DNA"/>
</dbReference>
<dbReference type="InterPro" id="IPR001647">
    <property type="entry name" value="HTH_TetR"/>
</dbReference>
<evidence type="ECO:0000256" key="2">
    <source>
        <dbReference type="PROSITE-ProRule" id="PRU00335"/>
    </source>
</evidence>
<keyword evidence="1 2" id="KW-0238">DNA-binding</keyword>
<organism evidence="5 6">
    <name type="scientific">Streptomyces thermogriseus</name>
    <dbReference type="NCBI Taxonomy" id="75292"/>
    <lineage>
        <taxon>Bacteria</taxon>
        <taxon>Bacillati</taxon>
        <taxon>Actinomycetota</taxon>
        <taxon>Actinomycetes</taxon>
        <taxon>Kitasatosporales</taxon>
        <taxon>Streptomycetaceae</taxon>
        <taxon>Streptomyces</taxon>
    </lineage>
</organism>
<evidence type="ECO:0000256" key="3">
    <source>
        <dbReference type="SAM" id="MobiDB-lite"/>
    </source>
</evidence>
<dbReference type="SUPFAM" id="SSF48498">
    <property type="entry name" value="Tetracyclin repressor-like, C-terminal domain"/>
    <property type="match status" value="1"/>
</dbReference>
<comment type="caution">
    <text evidence="5">The sequence shown here is derived from an EMBL/GenBank/DDBJ whole genome shotgun (WGS) entry which is preliminary data.</text>
</comment>
<feature type="DNA-binding region" description="H-T-H motif" evidence="2">
    <location>
        <begin position="39"/>
        <end position="58"/>
    </location>
</feature>
<accession>A0ABN1SS02</accession>
<dbReference type="Pfam" id="PF00440">
    <property type="entry name" value="TetR_N"/>
    <property type="match status" value="1"/>
</dbReference>
<evidence type="ECO:0000313" key="5">
    <source>
        <dbReference type="EMBL" id="GAA1003599.1"/>
    </source>
</evidence>
<name>A0ABN1SS02_9ACTN</name>
<dbReference type="SUPFAM" id="SSF46689">
    <property type="entry name" value="Homeodomain-like"/>
    <property type="match status" value="1"/>
</dbReference>
<evidence type="ECO:0000259" key="4">
    <source>
        <dbReference type="PROSITE" id="PS50977"/>
    </source>
</evidence>
<feature type="domain" description="HTH tetR-type" evidence="4">
    <location>
        <begin position="16"/>
        <end position="76"/>
    </location>
</feature>
<proteinExistence type="predicted"/>
<feature type="region of interest" description="Disordered" evidence="3">
    <location>
        <begin position="1"/>
        <end position="30"/>
    </location>
</feature>
<evidence type="ECO:0000256" key="1">
    <source>
        <dbReference type="ARBA" id="ARBA00023125"/>
    </source>
</evidence>
<reference evidence="5 6" key="1">
    <citation type="journal article" date="2019" name="Int. J. Syst. Evol. Microbiol.">
        <title>The Global Catalogue of Microorganisms (GCM) 10K type strain sequencing project: providing services to taxonomists for standard genome sequencing and annotation.</title>
        <authorList>
            <consortium name="The Broad Institute Genomics Platform"/>
            <consortium name="The Broad Institute Genome Sequencing Center for Infectious Disease"/>
            <person name="Wu L."/>
            <person name="Ma J."/>
        </authorList>
    </citation>
    <scope>NUCLEOTIDE SEQUENCE [LARGE SCALE GENOMIC DNA]</scope>
    <source>
        <strain evidence="5 6">JCM 11269</strain>
    </source>
</reference>
<protein>
    <recommendedName>
        <fullName evidence="4">HTH tetR-type domain-containing protein</fullName>
    </recommendedName>
</protein>
<dbReference type="Gene3D" id="1.10.10.60">
    <property type="entry name" value="Homeodomain-like"/>
    <property type="match status" value="1"/>
</dbReference>
<evidence type="ECO:0000313" key="6">
    <source>
        <dbReference type="Proteomes" id="UP001501072"/>
    </source>
</evidence>
<keyword evidence="6" id="KW-1185">Reference proteome</keyword>
<dbReference type="PROSITE" id="PS50977">
    <property type="entry name" value="HTH_TETR_2"/>
    <property type="match status" value="1"/>
</dbReference>
<feature type="region of interest" description="Disordered" evidence="3">
    <location>
        <begin position="205"/>
        <end position="236"/>
    </location>
</feature>
<dbReference type="Gene3D" id="1.10.357.10">
    <property type="entry name" value="Tetracycline Repressor, domain 2"/>
    <property type="match status" value="1"/>
</dbReference>
<dbReference type="Proteomes" id="UP001501072">
    <property type="component" value="Unassembled WGS sequence"/>
</dbReference>